<reference evidence="2" key="1">
    <citation type="submission" date="2014-03" db="EMBL/GenBank/DDBJ databases">
        <authorList>
            <person name="Aksoy S."/>
            <person name="Warren W."/>
            <person name="Wilson R.K."/>
        </authorList>
    </citation>
    <scope>NUCLEOTIDE SEQUENCE [LARGE SCALE GENOMIC DNA]</scope>
    <source>
        <strain evidence="2">IAEA</strain>
    </source>
</reference>
<reference evidence="1" key="2">
    <citation type="submission" date="2020-05" db="UniProtKB">
        <authorList>
            <consortium name="EnsemblMetazoa"/>
        </authorList>
    </citation>
    <scope>IDENTIFICATION</scope>
    <source>
        <strain evidence="1">IAEA</strain>
    </source>
</reference>
<proteinExistence type="predicted"/>
<dbReference type="AlphaFoldDB" id="A0A1A9WTL3"/>
<sequence>MNSVSRKLATGQDIHRFPTSANFPVKMSNSVSYVIHNDGTKMQSIGLGTYTTFTMTTRTNDTIYAYGYLILNTEGLKSSNYDDYNDLEYHWRRYCLAKDS</sequence>
<evidence type="ECO:0000313" key="1">
    <source>
        <dbReference type="EnsemblMetazoa" id="GBRI031486-PA"/>
    </source>
</evidence>
<dbReference type="EnsemblMetazoa" id="GBRI031486-RA">
    <property type="protein sequence ID" value="GBRI031486-PA"/>
    <property type="gene ID" value="GBRI031486"/>
</dbReference>
<dbReference type="VEuPathDB" id="VectorBase:GBRI031486"/>
<dbReference type="Proteomes" id="UP000091820">
    <property type="component" value="Unassembled WGS sequence"/>
</dbReference>
<evidence type="ECO:0000313" key="2">
    <source>
        <dbReference type="Proteomes" id="UP000091820"/>
    </source>
</evidence>
<keyword evidence="2" id="KW-1185">Reference proteome</keyword>
<accession>A0A1A9WTL3</accession>
<organism evidence="1 2">
    <name type="scientific">Glossina brevipalpis</name>
    <dbReference type="NCBI Taxonomy" id="37001"/>
    <lineage>
        <taxon>Eukaryota</taxon>
        <taxon>Metazoa</taxon>
        <taxon>Ecdysozoa</taxon>
        <taxon>Arthropoda</taxon>
        <taxon>Hexapoda</taxon>
        <taxon>Insecta</taxon>
        <taxon>Pterygota</taxon>
        <taxon>Neoptera</taxon>
        <taxon>Endopterygota</taxon>
        <taxon>Diptera</taxon>
        <taxon>Brachycera</taxon>
        <taxon>Muscomorpha</taxon>
        <taxon>Hippoboscoidea</taxon>
        <taxon>Glossinidae</taxon>
        <taxon>Glossina</taxon>
    </lineage>
</organism>
<protein>
    <submittedName>
        <fullName evidence="1">Uncharacterized protein</fullName>
    </submittedName>
</protein>
<name>A0A1A9WTL3_9MUSC</name>